<gene>
    <name evidence="2" type="ORF">EZS28_048719</name>
</gene>
<organism evidence="2 3">
    <name type="scientific">Streblomastix strix</name>
    <dbReference type="NCBI Taxonomy" id="222440"/>
    <lineage>
        <taxon>Eukaryota</taxon>
        <taxon>Metamonada</taxon>
        <taxon>Preaxostyla</taxon>
        <taxon>Oxymonadida</taxon>
        <taxon>Streblomastigidae</taxon>
        <taxon>Streblomastix</taxon>
    </lineage>
</organism>
<dbReference type="Pfam" id="PF00078">
    <property type="entry name" value="RVT_1"/>
    <property type="match status" value="1"/>
</dbReference>
<proteinExistence type="predicted"/>
<dbReference type="InterPro" id="IPR043502">
    <property type="entry name" value="DNA/RNA_pol_sf"/>
</dbReference>
<dbReference type="PROSITE" id="PS50878">
    <property type="entry name" value="RT_POL"/>
    <property type="match status" value="1"/>
</dbReference>
<dbReference type="InterPro" id="IPR043128">
    <property type="entry name" value="Rev_trsase/Diguanyl_cyclase"/>
</dbReference>
<dbReference type="PANTHER" id="PTHR33050:SF7">
    <property type="entry name" value="RIBONUCLEASE H"/>
    <property type="match status" value="1"/>
</dbReference>
<dbReference type="SUPFAM" id="SSF56672">
    <property type="entry name" value="DNA/RNA polymerases"/>
    <property type="match status" value="1"/>
</dbReference>
<dbReference type="Gene3D" id="3.30.70.270">
    <property type="match status" value="1"/>
</dbReference>
<dbReference type="InterPro" id="IPR000477">
    <property type="entry name" value="RT_dom"/>
</dbReference>
<evidence type="ECO:0000313" key="3">
    <source>
        <dbReference type="Proteomes" id="UP000324800"/>
    </source>
</evidence>
<sequence length="375" mass="44319">MLKEELIENIAIPIRKEHFQWYNPKFMEKETNRKRRKILNAKALNIQIADFQFKMQDSNEVKQTIRHENWGISLDFCSAFHHLIVLFESQPYLTFEFQNNHYTQKAMPFGTKHSPIYLATTMNPIKQQIKMKIEIRIINNVEYIRLLYQDKEYLKNMTKNIIVTLKHFGFTIFTEKSEIVLKQTVIYLGLKWNLTDVTIKTKPKKQLLLLHDLYIMRRWIKTRTEVTIKQTAKLIRKKQQLGLQFQEASLFLNVMHYQKAKAAKLRGQNTTMIMNKTAIPDLNWQITKLRVNIPAQLIQISSQMTMTIDAAPRGWGSTLEKELEMMAMAHGTWNKRQAKVTSNNREIKAITQGLRSFTKTLKNSRFQSLAIRRDN</sequence>
<accession>A0A5J4TBJ6</accession>
<feature type="non-terminal residue" evidence="2">
    <location>
        <position position="375"/>
    </location>
</feature>
<dbReference type="Proteomes" id="UP000324800">
    <property type="component" value="Unassembled WGS sequence"/>
</dbReference>
<comment type="caution">
    <text evidence="2">The sequence shown here is derived from an EMBL/GenBank/DDBJ whole genome shotgun (WGS) entry which is preliminary data.</text>
</comment>
<evidence type="ECO:0000313" key="2">
    <source>
        <dbReference type="EMBL" id="KAA6355754.1"/>
    </source>
</evidence>
<protein>
    <recommendedName>
        <fullName evidence="1">Reverse transcriptase domain-containing protein</fullName>
    </recommendedName>
</protein>
<evidence type="ECO:0000259" key="1">
    <source>
        <dbReference type="PROSITE" id="PS50878"/>
    </source>
</evidence>
<reference evidence="2 3" key="1">
    <citation type="submission" date="2019-03" db="EMBL/GenBank/DDBJ databases">
        <title>Single cell metagenomics reveals metabolic interactions within the superorganism composed of flagellate Streblomastix strix and complex community of Bacteroidetes bacteria on its surface.</title>
        <authorList>
            <person name="Treitli S.C."/>
            <person name="Kolisko M."/>
            <person name="Husnik F."/>
            <person name="Keeling P."/>
            <person name="Hampl V."/>
        </authorList>
    </citation>
    <scope>NUCLEOTIDE SEQUENCE [LARGE SCALE GENOMIC DNA]</scope>
    <source>
        <strain evidence="2">ST1C</strain>
    </source>
</reference>
<feature type="domain" description="Reverse transcriptase" evidence="1">
    <location>
        <begin position="8"/>
        <end position="192"/>
    </location>
</feature>
<dbReference type="PANTHER" id="PTHR33050">
    <property type="entry name" value="REVERSE TRANSCRIPTASE DOMAIN-CONTAINING PROTEIN"/>
    <property type="match status" value="1"/>
</dbReference>
<dbReference type="InterPro" id="IPR052055">
    <property type="entry name" value="Hepadnavirus_pol/RT"/>
</dbReference>
<name>A0A5J4TBJ6_9EUKA</name>
<dbReference type="Gene3D" id="3.10.10.10">
    <property type="entry name" value="HIV Type 1 Reverse Transcriptase, subunit A, domain 1"/>
    <property type="match status" value="1"/>
</dbReference>
<dbReference type="AlphaFoldDB" id="A0A5J4TBJ6"/>
<dbReference type="EMBL" id="SNRW01034111">
    <property type="protein sequence ID" value="KAA6355754.1"/>
    <property type="molecule type" value="Genomic_DNA"/>
</dbReference>